<feature type="non-terminal residue" evidence="3">
    <location>
        <position position="372"/>
    </location>
</feature>
<keyword evidence="5" id="KW-1185">Reference proteome</keyword>
<dbReference type="Gene3D" id="2.120.10.30">
    <property type="entry name" value="TolB, C-terminal domain"/>
    <property type="match status" value="2"/>
</dbReference>
<dbReference type="EMBL" id="CAJNOQ010026704">
    <property type="protein sequence ID" value="CAF1547930.1"/>
    <property type="molecule type" value="Genomic_DNA"/>
</dbReference>
<reference evidence="3" key="1">
    <citation type="submission" date="2021-02" db="EMBL/GenBank/DDBJ databases">
        <authorList>
            <person name="Nowell W R."/>
        </authorList>
    </citation>
    <scope>NUCLEOTIDE SEQUENCE</scope>
</reference>
<evidence type="ECO:0000256" key="1">
    <source>
        <dbReference type="ARBA" id="ARBA00022737"/>
    </source>
</evidence>
<dbReference type="Proteomes" id="UP000663829">
    <property type="component" value="Unassembled WGS sequence"/>
</dbReference>
<dbReference type="Pfam" id="PF01436">
    <property type="entry name" value="NHL"/>
    <property type="match status" value="1"/>
</dbReference>
<name>A0A815WMN9_9BILA</name>
<dbReference type="CDD" id="cd05819">
    <property type="entry name" value="NHL"/>
    <property type="match status" value="1"/>
</dbReference>
<protein>
    <submittedName>
        <fullName evidence="3">Uncharacterized protein</fullName>
    </submittedName>
</protein>
<organism evidence="3 5">
    <name type="scientific">Didymodactylos carnosus</name>
    <dbReference type="NCBI Taxonomy" id="1234261"/>
    <lineage>
        <taxon>Eukaryota</taxon>
        <taxon>Metazoa</taxon>
        <taxon>Spiralia</taxon>
        <taxon>Gnathifera</taxon>
        <taxon>Rotifera</taxon>
        <taxon>Eurotatoria</taxon>
        <taxon>Bdelloidea</taxon>
        <taxon>Philodinida</taxon>
        <taxon>Philodinidae</taxon>
        <taxon>Didymodactylos</taxon>
    </lineage>
</organism>
<dbReference type="SUPFAM" id="SSF101898">
    <property type="entry name" value="NHL repeat"/>
    <property type="match status" value="1"/>
</dbReference>
<sequence>FSLGEHERDAHDNYQNVTEICVQRKNIDNDGDKSCHQQEQQRYKNVIQLHLDGNCSSLAHFIYLDNLIIWPNLKKLTFHGIILSHVLLEIVKCVLNTIKSIQLGIVNFIELFDTNHIELELVENIIITVNSDDYHPITIKFIEQLRHLSPRLEKLHICAVRSLDEALLINGLTLAGGNGESNGINQLSNPLGLYVNDDQTIYIADRANHRIVEWQWDATTGQVVAGGNGQGSGTHQLSHPLDVIVDKERDSLIICDYSNRRVVRWPRRNGTSGETIISNIDCVGLTMDENGSLYVVDNGKDEVRRYRRGESQGTVIAGGNGSGNRLDQLSYPRYVFVDRDHSVYVSDLVNHRVMKWVEGAKQGIVVAGGQGS</sequence>
<dbReference type="PROSITE" id="PS51125">
    <property type="entry name" value="NHL"/>
    <property type="match status" value="1"/>
</dbReference>
<gene>
    <name evidence="3" type="ORF">GPM918_LOCUS39021</name>
    <name evidence="4" type="ORF">SRO942_LOCUS39878</name>
</gene>
<evidence type="ECO:0000256" key="2">
    <source>
        <dbReference type="PROSITE-ProRule" id="PRU00504"/>
    </source>
</evidence>
<dbReference type="InterPro" id="IPR001258">
    <property type="entry name" value="NHL_repeat"/>
</dbReference>
<evidence type="ECO:0000313" key="5">
    <source>
        <dbReference type="Proteomes" id="UP000663829"/>
    </source>
</evidence>
<feature type="repeat" description="NHL" evidence="2">
    <location>
        <begin position="186"/>
        <end position="212"/>
    </location>
</feature>
<dbReference type="PANTHER" id="PTHR24104:SF25">
    <property type="entry name" value="PROTEIN LIN-41"/>
    <property type="match status" value="1"/>
</dbReference>
<comment type="caution">
    <text evidence="3">The sequence shown here is derived from an EMBL/GenBank/DDBJ whole genome shotgun (WGS) entry which is preliminary data.</text>
</comment>
<proteinExistence type="predicted"/>
<accession>A0A815WMN9</accession>
<dbReference type="AlphaFoldDB" id="A0A815WMN9"/>
<evidence type="ECO:0000313" key="4">
    <source>
        <dbReference type="EMBL" id="CAF4408815.1"/>
    </source>
</evidence>
<dbReference type="OrthoDB" id="342730at2759"/>
<dbReference type="PANTHER" id="PTHR24104">
    <property type="entry name" value="E3 UBIQUITIN-PROTEIN LIGASE NHLRC1-RELATED"/>
    <property type="match status" value="1"/>
</dbReference>
<dbReference type="InterPro" id="IPR011042">
    <property type="entry name" value="6-blade_b-propeller_TolB-like"/>
</dbReference>
<dbReference type="InterPro" id="IPR050952">
    <property type="entry name" value="TRIM-NHL_E3_ligases"/>
</dbReference>
<keyword evidence="1" id="KW-0677">Repeat</keyword>
<evidence type="ECO:0000313" key="3">
    <source>
        <dbReference type="EMBL" id="CAF1547930.1"/>
    </source>
</evidence>
<dbReference type="EMBL" id="CAJOBC010092373">
    <property type="protein sequence ID" value="CAF4408815.1"/>
    <property type="molecule type" value="Genomic_DNA"/>
</dbReference>
<dbReference type="Proteomes" id="UP000681722">
    <property type="component" value="Unassembled WGS sequence"/>
</dbReference>
<dbReference type="GO" id="GO:0008270">
    <property type="term" value="F:zinc ion binding"/>
    <property type="evidence" value="ECO:0007669"/>
    <property type="project" value="UniProtKB-KW"/>
</dbReference>